<dbReference type="InterPro" id="IPR018060">
    <property type="entry name" value="HTH_AraC"/>
</dbReference>
<dbReference type="Pfam" id="PF12833">
    <property type="entry name" value="HTH_18"/>
    <property type="match status" value="1"/>
</dbReference>
<dbReference type="PANTHER" id="PTHR47894:SF4">
    <property type="entry name" value="HTH-TYPE TRANSCRIPTIONAL REGULATOR GADX"/>
    <property type="match status" value="1"/>
</dbReference>
<keyword evidence="3" id="KW-0804">Transcription</keyword>
<dbReference type="SUPFAM" id="SSF46689">
    <property type="entry name" value="Homeodomain-like"/>
    <property type="match status" value="1"/>
</dbReference>
<gene>
    <name evidence="5" type="primary">virS</name>
    <name evidence="5" type="ORF">Adu01nite_23590</name>
</gene>
<dbReference type="InterPro" id="IPR009057">
    <property type="entry name" value="Homeodomain-like_sf"/>
</dbReference>
<proteinExistence type="predicted"/>
<dbReference type="PANTHER" id="PTHR47894">
    <property type="entry name" value="HTH-TYPE TRANSCRIPTIONAL REGULATOR GADX"/>
    <property type="match status" value="1"/>
</dbReference>
<organism evidence="5 6">
    <name type="scientific">Paractinoplanes durhamensis</name>
    <dbReference type="NCBI Taxonomy" id="113563"/>
    <lineage>
        <taxon>Bacteria</taxon>
        <taxon>Bacillati</taxon>
        <taxon>Actinomycetota</taxon>
        <taxon>Actinomycetes</taxon>
        <taxon>Micromonosporales</taxon>
        <taxon>Micromonosporaceae</taxon>
        <taxon>Paractinoplanes</taxon>
    </lineage>
</organism>
<evidence type="ECO:0000313" key="6">
    <source>
        <dbReference type="Proteomes" id="UP000637628"/>
    </source>
</evidence>
<dbReference type="InterPro" id="IPR032687">
    <property type="entry name" value="AraC-type_N"/>
</dbReference>
<dbReference type="SMART" id="SM00342">
    <property type="entry name" value="HTH_ARAC"/>
    <property type="match status" value="1"/>
</dbReference>
<dbReference type="PROSITE" id="PS01124">
    <property type="entry name" value="HTH_ARAC_FAMILY_2"/>
    <property type="match status" value="1"/>
</dbReference>
<keyword evidence="6" id="KW-1185">Reference proteome</keyword>
<dbReference type="EMBL" id="BOML01000019">
    <property type="protein sequence ID" value="GIE01009.1"/>
    <property type="molecule type" value="Genomic_DNA"/>
</dbReference>
<evidence type="ECO:0000256" key="3">
    <source>
        <dbReference type="ARBA" id="ARBA00023163"/>
    </source>
</evidence>
<comment type="caution">
    <text evidence="5">The sequence shown here is derived from an EMBL/GenBank/DDBJ whole genome shotgun (WGS) entry which is preliminary data.</text>
</comment>
<keyword evidence="2" id="KW-0238">DNA-binding</keyword>
<dbReference type="Proteomes" id="UP000637628">
    <property type="component" value="Unassembled WGS sequence"/>
</dbReference>
<keyword evidence="1" id="KW-0805">Transcription regulation</keyword>
<evidence type="ECO:0000256" key="2">
    <source>
        <dbReference type="ARBA" id="ARBA00023125"/>
    </source>
</evidence>
<sequence>MVRAAGLRGLTALIDELGGNGAELLRRQGIDPAALDTDDAVIRTLAAGRALETAAAELDCPDLGLRLAARQGIAVLGPLAIAIENSATLGEALDCATRFLFVHSPALTVTQVPDPSGRPGVVGLRYASTELDPLPPQIADNGLGLLHRIIVLLGGGRYGLRSVHLTHRPLAPVARYTEFFGADVRFAQESAVLRVPAALTHATVAGGNRVLREVALDYMRTHFPAPEQTLEERVRQLITQALGSAPADIAAVSRRLQTHPRTLQRRLAAAATTFDKILDDVRRDTAHRLITTTDLPFTQVTAMVGLTEQSALSRAVRRWFGTSPRELRRQAGH</sequence>
<protein>
    <submittedName>
        <fullName evidence="5">HTH-type transcriptional regulator VirS</fullName>
    </submittedName>
</protein>
<dbReference type="Gene3D" id="1.10.10.60">
    <property type="entry name" value="Homeodomain-like"/>
    <property type="match status" value="1"/>
</dbReference>
<reference evidence="5 6" key="1">
    <citation type="submission" date="2021-01" db="EMBL/GenBank/DDBJ databases">
        <title>Whole genome shotgun sequence of Actinoplanes durhamensis NBRC 14914.</title>
        <authorList>
            <person name="Komaki H."/>
            <person name="Tamura T."/>
        </authorList>
    </citation>
    <scope>NUCLEOTIDE SEQUENCE [LARGE SCALE GENOMIC DNA]</scope>
    <source>
        <strain evidence="5 6">NBRC 14914</strain>
    </source>
</reference>
<evidence type="ECO:0000313" key="5">
    <source>
        <dbReference type="EMBL" id="GIE01009.1"/>
    </source>
</evidence>
<dbReference type="Pfam" id="PF12625">
    <property type="entry name" value="Arabinose_bd"/>
    <property type="match status" value="1"/>
</dbReference>
<evidence type="ECO:0000259" key="4">
    <source>
        <dbReference type="PROSITE" id="PS01124"/>
    </source>
</evidence>
<accession>A0ABQ3YTX4</accession>
<evidence type="ECO:0000256" key="1">
    <source>
        <dbReference type="ARBA" id="ARBA00023015"/>
    </source>
</evidence>
<name>A0ABQ3YTX4_9ACTN</name>
<feature type="domain" description="HTH araC/xylS-type" evidence="4">
    <location>
        <begin position="232"/>
        <end position="330"/>
    </location>
</feature>